<evidence type="ECO:0000313" key="4">
    <source>
        <dbReference type="EMBL" id="SEA22365.1"/>
    </source>
</evidence>
<dbReference type="EMBL" id="FNQT01000003">
    <property type="protein sequence ID" value="SEA22365.1"/>
    <property type="molecule type" value="Genomic_DNA"/>
</dbReference>
<proteinExistence type="predicted"/>
<dbReference type="AlphaFoldDB" id="A0A1H3ZFJ4"/>
<dbReference type="OrthoDB" id="166762at2157"/>
<dbReference type="PROSITE" id="PS50966">
    <property type="entry name" value="ZF_SWIM"/>
    <property type="match status" value="1"/>
</dbReference>
<dbReference type="InterPro" id="IPR007527">
    <property type="entry name" value="Znf_SWIM"/>
</dbReference>
<protein>
    <submittedName>
        <fullName evidence="4">SWIM zinc finger</fullName>
    </submittedName>
</protein>
<keyword evidence="1" id="KW-0862">Zinc</keyword>
<dbReference type="GO" id="GO:0008270">
    <property type="term" value="F:zinc ion binding"/>
    <property type="evidence" value="ECO:0007669"/>
    <property type="project" value="UniProtKB-KW"/>
</dbReference>
<dbReference type="Pfam" id="PF04434">
    <property type="entry name" value="SWIM"/>
    <property type="match status" value="1"/>
</dbReference>
<keyword evidence="1" id="KW-0863">Zinc-finger</keyword>
<gene>
    <name evidence="4" type="ORF">SAMN04488065_2333</name>
</gene>
<accession>A0A1H3ZFJ4</accession>
<evidence type="ECO:0000256" key="2">
    <source>
        <dbReference type="SAM" id="MobiDB-lite"/>
    </source>
</evidence>
<dbReference type="RefSeq" id="WP_092635132.1">
    <property type="nucleotide sequence ID" value="NZ_FNQT01000003.1"/>
</dbReference>
<evidence type="ECO:0000313" key="5">
    <source>
        <dbReference type="Proteomes" id="UP000236755"/>
    </source>
</evidence>
<evidence type="ECO:0000259" key="3">
    <source>
        <dbReference type="PROSITE" id="PS50966"/>
    </source>
</evidence>
<sequence>MTHPEHTPASLPATRSKTTRPPADTTGRARRARTDPMAVRPLRDGRYAVETDGGTYVVDLDARSCTCPDAQIRDARCKHRRRVALDVTDGLVPPPGQRTAVCAVCGGRTFVPTGDDAPALCARHAIDPGTLVSDRETGDRLVVVAATGDRADSVATDEGRLVADYPSNADYGRHEPVFRAVYLDALRRGGDVTHYAFPASRLRPVTDRDAGPSPTDGIDAAGPTTA</sequence>
<name>A0A1H3ZFJ4_9EURY</name>
<feature type="region of interest" description="Disordered" evidence="2">
    <location>
        <begin position="1"/>
        <end position="33"/>
    </location>
</feature>
<feature type="domain" description="SWIM-type" evidence="3">
    <location>
        <begin position="56"/>
        <end position="88"/>
    </location>
</feature>
<evidence type="ECO:0000256" key="1">
    <source>
        <dbReference type="PROSITE-ProRule" id="PRU00325"/>
    </source>
</evidence>
<dbReference type="Proteomes" id="UP000236755">
    <property type="component" value="Unassembled WGS sequence"/>
</dbReference>
<keyword evidence="5" id="KW-1185">Reference proteome</keyword>
<reference evidence="4 5" key="1">
    <citation type="submission" date="2016-10" db="EMBL/GenBank/DDBJ databases">
        <authorList>
            <person name="de Groot N.N."/>
        </authorList>
    </citation>
    <scope>NUCLEOTIDE SEQUENCE [LARGE SCALE GENOMIC DNA]</scope>
    <source>
        <strain evidence="4 5">CGMCC 1.8712</strain>
    </source>
</reference>
<keyword evidence="1" id="KW-0479">Metal-binding</keyword>
<organism evidence="4 5">
    <name type="scientific">Haloplanus vescus</name>
    <dbReference type="NCBI Taxonomy" id="555874"/>
    <lineage>
        <taxon>Archaea</taxon>
        <taxon>Methanobacteriati</taxon>
        <taxon>Methanobacteriota</taxon>
        <taxon>Stenosarchaea group</taxon>
        <taxon>Halobacteria</taxon>
        <taxon>Halobacteriales</taxon>
        <taxon>Haloferacaceae</taxon>
        <taxon>Haloplanus</taxon>
    </lineage>
</organism>
<feature type="region of interest" description="Disordered" evidence="2">
    <location>
        <begin position="203"/>
        <end position="226"/>
    </location>
</feature>